<feature type="transmembrane region" description="Helical" evidence="2">
    <location>
        <begin position="71"/>
        <end position="90"/>
    </location>
</feature>
<comment type="subcellular location">
    <subcellularLocation>
        <location evidence="1">Membrane</location>
        <topology evidence="1">Multi-pass membrane protein</topology>
    </subcellularLocation>
</comment>
<name>A0A8H6WX33_9AGAR</name>
<keyword evidence="6" id="KW-1185">Reference proteome</keyword>
<dbReference type="AlphaFoldDB" id="A0A8H6WX33"/>
<sequence>MVWMLVGCVLALGSMMDSSFGAIFMYITASAPASSRGTVNGISQTTASISRAIGPALATSLFSFSVEHDVLGGYAVYALFFLLSALALLIGRRLPDRVWEEAND</sequence>
<evidence type="ECO:0000256" key="3">
    <source>
        <dbReference type="SAM" id="SignalP"/>
    </source>
</evidence>
<accession>A0A8H6WX33</accession>
<keyword evidence="2" id="KW-0812">Transmembrane</keyword>
<dbReference type="InterPro" id="IPR020846">
    <property type="entry name" value="MFS_dom"/>
</dbReference>
<reference evidence="5" key="1">
    <citation type="submission" date="2020-05" db="EMBL/GenBank/DDBJ databases">
        <title>Mycena genomes resolve the evolution of fungal bioluminescence.</title>
        <authorList>
            <person name="Tsai I.J."/>
        </authorList>
    </citation>
    <scope>NUCLEOTIDE SEQUENCE</scope>
    <source>
        <strain evidence="5">CCC161011</strain>
    </source>
</reference>
<dbReference type="GO" id="GO:0016020">
    <property type="term" value="C:membrane"/>
    <property type="evidence" value="ECO:0007669"/>
    <property type="project" value="UniProtKB-SubCell"/>
</dbReference>
<dbReference type="SUPFAM" id="SSF103473">
    <property type="entry name" value="MFS general substrate transporter"/>
    <property type="match status" value="1"/>
</dbReference>
<feature type="chain" id="PRO_5034286843" evidence="3">
    <location>
        <begin position="22"/>
        <end position="104"/>
    </location>
</feature>
<protein>
    <submittedName>
        <fullName evidence="5">Major facilitator superfamily multidrug-resistance DHA1 sub-family</fullName>
    </submittedName>
</protein>
<keyword evidence="2" id="KW-1133">Transmembrane helix</keyword>
<gene>
    <name evidence="5" type="ORF">MVEN_02459500</name>
</gene>
<proteinExistence type="predicted"/>
<feature type="signal peptide" evidence="3">
    <location>
        <begin position="1"/>
        <end position="21"/>
    </location>
</feature>
<feature type="domain" description="Major facilitator superfamily (MFS) profile" evidence="4">
    <location>
        <begin position="1"/>
        <end position="96"/>
    </location>
</feature>
<dbReference type="OrthoDB" id="419616at2759"/>
<keyword evidence="2" id="KW-0472">Membrane</keyword>
<dbReference type="GO" id="GO:0022857">
    <property type="term" value="F:transmembrane transporter activity"/>
    <property type="evidence" value="ECO:0007669"/>
    <property type="project" value="InterPro"/>
</dbReference>
<evidence type="ECO:0000259" key="4">
    <source>
        <dbReference type="PROSITE" id="PS50850"/>
    </source>
</evidence>
<evidence type="ECO:0000313" key="6">
    <source>
        <dbReference type="Proteomes" id="UP000620124"/>
    </source>
</evidence>
<evidence type="ECO:0000256" key="2">
    <source>
        <dbReference type="SAM" id="Phobius"/>
    </source>
</evidence>
<dbReference type="EMBL" id="JACAZI010000033">
    <property type="protein sequence ID" value="KAF7330224.1"/>
    <property type="molecule type" value="Genomic_DNA"/>
</dbReference>
<dbReference type="Gene3D" id="1.20.1250.20">
    <property type="entry name" value="MFS general substrate transporter like domains"/>
    <property type="match status" value="1"/>
</dbReference>
<evidence type="ECO:0000256" key="1">
    <source>
        <dbReference type="ARBA" id="ARBA00004141"/>
    </source>
</evidence>
<comment type="caution">
    <text evidence="5">The sequence shown here is derived from an EMBL/GenBank/DDBJ whole genome shotgun (WGS) entry which is preliminary data.</text>
</comment>
<dbReference type="InterPro" id="IPR036259">
    <property type="entry name" value="MFS_trans_sf"/>
</dbReference>
<keyword evidence="3" id="KW-0732">Signal</keyword>
<dbReference type="PROSITE" id="PS50850">
    <property type="entry name" value="MFS"/>
    <property type="match status" value="1"/>
</dbReference>
<dbReference type="Proteomes" id="UP000620124">
    <property type="component" value="Unassembled WGS sequence"/>
</dbReference>
<organism evidence="5 6">
    <name type="scientific">Mycena venus</name>
    <dbReference type="NCBI Taxonomy" id="2733690"/>
    <lineage>
        <taxon>Eukaryota</taxon>
        <taxon>Fungi</taxon>
        <taxon>Dikarya</taxon>
        <taxon>Basidiomycota</taxon>
        <taxon>Agaricomycotina</taxon>
        <taxon>Agaricomycetes</taxon>
        <taxon>Agaricomycetidae</taxon>
        <taxon>Agaricales</taxon>
        <taxon>Marasmiineae</taxon>
        <taxon>Mycenaceae</taxon>
        <taxon>Mycena</taxon>
    </lineage>
</organism>
<evidence type="ECO:0000313" key="5">
    <source>
        <dbReference type="EMBL" id="KAF7330224.1"/>
    </source>
</evidence>